<comment type="caution">
    <text evidence="1">The sequence shown here is derived from an EMBL/GenBank/DDBJ whole genome shotgun (WGS) entry which is preliminary data.</text>
</comment>
<protein>
    <submittedName>
        <fullName evidence="1">DOMON-like domain-containing protein</fullName>
    </submittedName>
</protein>
<proteinExistence type="predicted"/>
<name>A0ABR9BBF7_9RHOO</name>
<evidence type="ECO:0000313" key="2">
    <source>
        <dbReference type="Proteomes" id="UP000603602"/>
    </source>
</evidence>
<dbReference type="CDD" id="cd09627">
    <property type="entry name" value="DOMON_murB_like"/>
    <property type="match status" value="1"/>
</dbReference>
<evidence type="ECO:0000313" key="1">
    <source>
        <dbReference type="EMBL" id="MBD8503686.1"/>
    </source>
</evidence>
<reference evidence="2" key="1">
    <citation type="submission" date="2023-07" db="EMBL/GenBank/DDBJ databases">
        <title>Thauera sp. CAU 1555 isolated from sand of Yaerae Beach.</title>
        <authorList>
            <person name="Kim W."/>
        </authorList>
    </citation>
    <scope>NUCLEOTIDE SEQUENCE [LARGE SCALE GENOMIC DNA]</scope>
    <source>
        <strain evidence="2">CAU 1555</strain>
    </source>
</reference>
<accession>A0ABR9BBF7</accession>
<dbReference type="EMBL" id="JACYTO010000002">
    <property type="protein sequence ID" value="MBD8503686.1"/>
    <property type="molecule type" value="Genomic_DNA"/>
</dbReference>
<keyword evidence="2" id="KW-1185">Reference proteome</keyword>
<organism evidence="1 2">
    <name type="scientific">Thauera sedimentorum</name>
    <dbReference type="NCBI Taxonomy" id="2767595"/>
    <lineage>
        <taxon>Bacteria</taxon>
        <taxon>Pseudomonadati</taxon>
        <taxon>Pseudomonadota</taxon>
        <taxon>Betaproteobacteria</taxon>
        <taxon>Rhodocyclales</taxon>
        <taxon>Zoogloeaceae</taxon>
        <taxon>Thauera</taxon>
    </lineage>
</organism>
<sequence length="180" mass="18886">MLAHPATPDGPVHSLTVEVDHHADGGLRLSFALAHGGGLLLPAPQAPGPADGLWAHTCCEAFVAVAGEAGYREYNFSPSGQWASYAFSAYRQRAATPDALPAPAIETVATPGLLSLHATLPAQLLPGAPPGRLLMLGLSAVSEARDGSLQYWALRHPAERPDFHDRRGFALAFAPILPDC</sequence>
<dbReference type="Proteomes" id="UP000603602">
    <property type="component" value="Unassembled WGS sequence"/>
</dbReference>
<gene>
    <name evidence="1" type="ORF">IFO67_12390</name>
</gene>